<comment type="caution">
    <text evidence="2">The sequence shown here is derived from an EMBL/GenBank/DDBJ whole genome shotgun (WGS) entry which is preliminary data.</text>
</comment>
<dbReference type="RefSeq" id="WP_238293651.1">
    <property type="nucleotide sequence ID" value="NZ_BPQS01000074.1"/>
</dbReference>
<gene>
    <name evidence="2" type="ORF">QWZ18_01480</name>
</gene>
<dbReference type="Proteomes" id="UP001244297">
    <property type="component" value="Unassembled WGS sequence"/>
</dbReference>
<keyword evidence="3" id="KW-1185">Reference proteome</keyword>
<name>A0ABT8AHS6_9HYPH</name>
<protein>
    <submittedName>
        <fullName evidence="2">Uncharacterized protein</fullName>
    </submittedName>
</protein>
<evidence type="ECO:0000313" key="3">
    <source>
        <dbReference type="Proteomes" id="UP001244297"/>
    </source>
</evidence>
<sequence>MPDKPLTANTQDLAEIAHDAERWARVGIEQRSIPPVSPKAPSDPVRGTDGGLAQKGTDEDAIVKRETEV</sequence>
<reference evidence="3" key="1">
    <citation type="journal article" date="2019" name="Int. J. Syst. Evol. Microbiol.">
        <title>The Global Catalogue of Microorganisms (GCM) 10K type strain sequencing project: providing services to taxonomists for standard genome sequencing and annotation.</title>
        <authorList>
            <consortium name="The Broad Institute Genomics Platform"/>
            <consortium name="The Broad Institute Genome Sequencing Center for Infectious Disease"/>
            <person name="Wu L."/>
            <person name="Ma J."/>
        </authorList>
    </citation>
    <scope>NUCLEOTIDE SEQUENCE [LARGE SCALE GENOMIC DNA]</scope>
    <source>
        <strain evidence="3">CECT 7806</strain>
    </source>
</reference>
<dbReference type="EMBL" id="JAUFPT010000003">
    <property type="protein sequence ID" value="MDN3569292.1"/>
    <property type="molecule type" value="Genomic_DNA"/>
</dbReference>
<feature type="compositionally biased region" description="Basic and acidic residues" evidence="1">
    <location>
        <begin position="56"/>
        <end position="69"/>
    </location>
</feature>
<accession>A0ABT8AHS6</accession>
<evidence type="ECO:0000313" key="2">
    <source>
        <dbReference type="EMBL" id="MDN3569292.1"/>
    </source>
</evidence>
<feature type="region of interest" description="Disordered" evidence="1">
    <location>
        <begin position="29"/>
        <end position="69"/>
    </location>
</feature>
<proteinExistence type="predicted"/>
<organism evidence="2 3">
    <name type="scientific">Methylobacterium longum</name>
    <dbReference type="NCBI Taxonomy" id="767694"/>
    <lineage>
        <taxon>Bacteria</taxon>
        <taxon>Pseudomonadati</taxon>
        <taxon>Pseudomonadota</taxon>
        <taxon>Alphaproteobacteria</taxon>
        <taxon>Hyphomicrobiales</taxon>
        <taxon>Methylobacteriaceae</taxon>
        <taxon>Methylobacterium</taxon>
    </lineage>
</organism>
<evidence type="ECO:0000256" key="1">
    <source>
        <dbReference type="SAM" id="MobiDB-lite"/>
    </source>
</evidence>